<evidence type="ECO:0000313" key="2">
    <source>
        <dbReference type="Proteomes" id="UP001370758"/>
    </source>
</evidence>
<organism evidence="1 2">
    <name type="scientific">Arthrobotrys musiformis</name>
    <dbReference type="NCBI Taxonomy" id="47236"/>
    <lineage>
        <taxon>Eukaryota</taxon>
        <taxon>Fungi</taxon>
        <taxon>Dikarya</taxon>
        <taxon>Ascomycota</taxon>
        <taxon>Pezizomycotina</taxon>
        <taxon>Orbiliomycetes</taxon>
        <taxon>Orbiliales</taxon>
        <taxon>Orbiliaceae</taxon>
        <taxon>Arthrobotrys</taxon>
    </lineage>
</organism>
<name>A0AAV9W5I8_9PEZI</name>
<proteinExistence type="predicted"/>
<dbReference type="CDD" id="cd09917">
    <property type="entry name" value="F-box_SF"/>
    <property type="match status" value="1"/>
</dbReference>
<dbReference type="Proteomes" id="UP001370758">
    <property type="component" value="Unassembled WGS sequence"/>
</dbReference>
<sequence>MASLITLVRAPEILDEILQYLSDTEVLTLASTCKPLYPLCSRYIWATLRVKKSLYSSPGRVICPKFRILPVIEDYWTNSNWIQYTRCIVLGCVMNRYSNENKAIMELLTTKKLYPNCIDFEIFQRTMDSGIDTLEGSLVALSPLKKYSESRSAQEFSILLESNVVYGLPGLVDLSKVTKLTLGLVIQPMDEYPVAEGVDDLIAVLAECVNLTYFSWEGDSRSKRCKISKILDSLSQLQDVVTNLRRLTGLRIYRYLFHPSFFLVPPDSVRTLSLDCIVSEEWWQSFASCPLPAVEVLSINHVPRCDSLDGLRGFGGNEFPKFDTIVLGDVAVRSLRKFSCDRTSSNVPQNLMECMLKRNPRLDLQSRQQMKSQEAINLLKECAQLYDREYRACLEVTVTHYVKKFVKGFEVDEQQTLDFMAEWAEMLPLIVQAEPLAVLRDWMNEKERAEGIWEDSDQGDSQHFAEEMIQKARNFVVPLVYEFSGALRGVKGRAVDALALRLAEGENVAMKVIMVMLAEDALVRIRNVRQGIRDFS</sequence>
<evidence type="ECO:0000313" key="1">
    <source>
        <dbReference type="EMBL" id="KAK6502842.1"/>
    </source>
</evidence>
<dbReference type="EMBL" id="JAVHJL010000005">
    <property type="protein sequence ID" value="KAK6502842.1"/>
    <property type="molecule type" value="Genomic_DNA"/>
</dbReference>
<accession>A0AAV9W5I8</accession>
<reference evidence="1 2" key="1">
    <citation type="submission" date="2023-08" db="EMBL/GenBank/DDBJ databases">
        <authorList>
            <person name="Palmer J.M."/>
        </authorList>
    </citation>
    <scope>NUCLEOTIDE SEQUENCE [LARGE SCALE GENOMIC DNA]</scope>
    <source>
        <strain evidence="1 2">TWF481</strain>
    </source>
</reference>
<dbReference type="InterPro" id="IPR036047">
    <property type="entry name" value="F-box-like_dom_sf"/>
</dbReference>
<protein>
    <recommendedName>
        <fullName evidence="3">F-box domain-containing protein</fullName>
    </recommendedName>
</protein>
<comment type="caution">
    <text evidence="1">The sequence shown here is derived from an EMBL/GenBank/DDBJ whole genome shotgun (WGS) entry which is preliminary data.</text>
</comment>
<dbReference type="SUPFAM" id="SSF81383">
    <property type="entry name" value="F-box domain"/>
    <property type="match status" value="1"/>
</dbReference>
<evidence type="ECO:0008006" key="3">
    <source>
        <dbReference type="Google" id="ProtNLM"/>
    </source>
</evidence>
<keyword evidence="2" id="KW-1185">Reference proteome</keyword>
<gene>
    <name evidence="1" type="ORF">TWF481_007884</name>
</gene>
<dbReference type="AlphaFoldDB" id="A0AAV9W5I8"/>